<evidence type="ECO:0000313" key="10">
    <source>
        <dbReference type="Proteomes" id="UP000606172"/>
    </source>
</evidence>
<evidence type="ECO:0000256" key="8">
    <source>
        <dbReference type="SAM" id="Phobius"/>
    </source>
</evidence>
<comment type="subcellular location">
    <subcellularLocation>
        <location evidence="1 7">Cell membrane</location>
        <topology evidence="1 7">Multi-pass membrane protein</topology>
    </subcellularLocation>
</comment>
<evidence type="ECO:0000256" key="4">
    <source>
        <dbReference type="ARBA" id="ARBA00022692"/>
    </source>
</evidence>
<proteinExistence type="inferred from homology"/>
<comment type="similarity">
    <text evidence="7">Belongs to the drug/metabolite transporter (DMT) superfamily. Small multidrug resistance (SMR) (TC 2.A.7.1) family.</text>
</comment>
<evidence type="ECO:0000256" key="2">
    <source>
        <dbReference type="ARBA" id="ARBA00022448"/>
    </source>
</evidence>
<evidence type="ECO:0000256" key="7">
    <source>
        <dbReference type="RuleBase" id="RU003942"/>
    </source>
</evidence>
<protein>
    <submittedName>
        <fullName evidence="9">Transporter</fullName>
    </submittedName>
</protein>
<keyword evidence="6 8" id="KW-0472">Membrane</keyword>
<dbReference type="Gene3D" id="1.10.3730.20">
    <property type="match status" value="1"/>
</dbReference>
<feature type="transmembrane region" description="Helical" evidence="8">
    <location>
        <begin position="33"/>
        <end position="54"/>
    </location>
</feature>
<evidence type="ECO:0000256" key="6">
    <source>
        <dbReference type="ARBA" id="ARBA00023136"/>
    </source>
</evidence>
<sequence>MGDDMAWVILVLAGLFEVAMAYSLKMSDGFSDLWWSLSFLVFAVLSFGLLAFALKSLEVGTAYAVWTGIGAVGTATVGILLLGDSVSTMKVISILAILAGVVGLNLAGGGH</sequence>
<dbReference type="AlphaFoldDB" id="A0A919VA97"/>
<dbReference type="Proteomes" id="UP000606172">
    <property type="component" value="Unassembled WGS sequence"/>
</dbReference>
<evidence type="ECO:0000313" key="9">
    <source>
        <dbReference type="EMBL" id="GII96226.1"/>
    </source>
</evidence>
<evidence type="ECO:0000256" key="5">
    <source>
        <dbReference type="ARBA" id="ARBA00022989"/>
    </source>
</evidence>
<dbReference type="GO" id="GO:0022857">
    <property type="term" value="F:transmembrane transporter activity"/>
    <property type="evidence" value="ECO:0007669"/>
    <property type="project" value="InterPro"/>
</dbReference>
<dbReference type="FunFam" id="1.10.3730.20:FF:000001">
    <property type="entry name" value="Quaternary ammonium compound resistance transporter SugE"/>
    <property type="match status" value="1"/>
</dbReference>
<reference evidence="9" key="1">
    <citation type="submission" date="2021-01" db="EMBL/GenBank/DDBJ databases">
        <title>Whole genome shotgun sequence of Sinosporangium siamense NBRC 109515.</title>
        <authorList>
            <person name="Komaki H."/>
            <person name="Tamura T."/>
        </authorList>
    </citation>
    <scope>NUCLEOTIDE SEQUENCE</scope>
    <source>
        <strain evidence="9">NBRC 109515</strain>
    </source>
</reference>
<name>A0A919VA97_9ACTN</name>
<dbReference type="PANTHER" id="PTHR30561">
    <property type="entry name" value="SMR FAMILY PROTON-DEPENDENT DRUG EFFLUX TRANSPORTER SUGE"/>
    <property type="match status" value="1"/>
</dbReference>
<feature type="transmembrane region" description="Helical" evidence="8">
    <location>
        <begin position="88"/>
        <end position="107"/>
    </location>
</feature>
<dbReference type="PANTHER" id="PTHR30561:SF0">
    <property type="entry name" value="GUANIDINIUM EXPORTER"/>
    <property type="match status" value="1"/>
</dbReference>
<accession>A0A919VA97</accession>
<dbReference type="Pfam" id="PF00893">
    <property type="entry name" value="Multi_Drug_Res"/>
    <property type="match status" value="1"/>
</dbReference>
<evidence type="ECO:0000256" key="3">
    <source>
        <dbReference type="ARBA" id="ARBA00022475"/>
    </source>
</evidence>
<keyword evidence="4 7" id="KW-0812">Transmembrane</keyword>
<dbReference type="InterPro" id="IPR037185">
    <property type="entry name" value="EmrE-like"/>
</dbReference>
<dbReference type="EMBL" id="BOOW01000043">
    <property type="protein sequence ID" value="GII96226.1"/>
    <property type="molecule type" value="Genomic_DNA"/>
</dbReference>
<dbReference type="InterPro" id="IPR000390">
    <property type="entry name" value="Small_drug/metabolite_transptr"/>
</dbReference>
<dbReference type="SUPFAM" id="SSF103481">
    <property type="entry name" value="Multidrug resistance efflux transporter EmrE"/>
    <property type="match status" value="1"/>
</dbReference>
<keyword evidence="2" id="KW-0813">Transport</keyword>
<keyword evidence="3" id="KW-1003">Cell membrane</keyword>
<comment type="caution">
    <text evidence="9">The sequence shown here is derived from an EMBL/GenBank/DDBJ whole genome shotgun (WGS) entry which is preliminary data.</text>
</comment>
<gene>
    <name evidence="9" type="ORF">Ssi02_64570</name>
</gene>
<evidence type="ECO:0000256" key="1">
    <source>
        <dbReference type="ARBA" id="ARBA00004651"/>
    </source>
</evidence>
<dbReference type="InterPro" id="IPR045324">
    <property type="entry name" value="Small_multidrug_res"/>
</dbReference>
<dbReference type="RefSeq" id="WP_373870224.1">
    <property type="nucleotide sequence ID" value="NZ_BOOW01000043.1"/>
</dbReference>
<feature type="transmembrane region" description="Helical" evidence="8">
    <location>
        <begin position="61"/>
        <end position="82"/>
    </location>
</feature>
<keyword evidence="10" id="KW-1185">Reference proteome</keyword>
<dbReference type="GO" id="GO:0005886">
    <property type="term" value="C:plasma membrane"/>
    <property type="evidence" value="ECO:0007669"/>
    <property type="project" value="UniProtKB-SubCell"/>
</dbReference>
<organism evidence="9 10">
    <name type="scientific">Sinosporangium siamense</name>
    <dbReference type="NCBI Taxonomy" id="1367973"/>
    <lineage>
        <taxon>Bacteria</taxon>
        <taxon>Bacillati</taxon>
        <taxon>Actinomycetota</taxon>
        <taxon>Actinomycetes</taxon>
        <taxon>Streptosporangiales</taxon>
        <taxon>Streptosporangiaceae</taxon>
        <taxon>Sinosporangium</taxon>
    </lineage>
</organism>
<keyword evidence="5 8" id="KW-1133">Transmembrane helix</keyword>